<feature type="transmembrane region" description="Helical" evidence="8">
    <location>
        <begin position="441"/>
        <end position="463"/>
    </location>
</feature>
<proteinExistence type="inferred from homology"/>
<evidence type="ECO:0000313" key="10">
    <source>
        <dbReference type="Proteomes" id="UP000824071"/>
    </source>
</evidence>
<protein>
    <submittedName>
        <fullName evidence="9">ATPase</fullName>
    </submittedName>
</protein>
<dbReference type="GO" id="GO:0051117">
    <property type="term" value="F:ATPase binding"/>
    <property type="evidence" value="ECO:0007669"/>
    <property type="project" value="TreeGrafter"/>
</dbReference>
<keyword evidence="6" id="KW-0406">Ion transport</keyword>
<evidence type="ECO:0000256" key="8">
    <source>
        <dbReference type="SAM" id="Phobius"/>
    </source>
</evidence>
<dbReference type="PANTHER" id="PTHR11629:SF63">
    <property type="entry name" value="V-TYPE PROTON ATPASE SUBUNIT A"/>
    <property type="match status" value="1"/>
</dbReference>
<feature type="transmembrane region" description="Helical" evidence="8">
    <location>
        <begin position="475"/>
        <end position="497"/>
    </location>
</feature>
<organism evidence="9 10">
    <name type="scientific">Candidatus Fimenecus excrementigallinarum</name>
    <dbReference type="NCBI Taxonomy" id="2840816"/>
    <lineage>
        <taxon>Bacteria</taxon>
        <taxon>Bacillati</taxon>
        <taxon>Bacillota</taxon>
        <taxon>Clostridia</taxon>
        <taxon>Candidatus Fimenecus</taxon>
    </lineage>
</organism>
<keyword evidence="7 8" id="KW-0472">Membrane</keyword>
<comment type="subcellular location">
    <subcellularLocation>
        <location evidence="1">Membrane</location>
        <topology evidence="1">Multi-pass membrane protein</topology>
    </subcellularLocation>
</comment>
<evidence type="ECO:0000256" key="6">
    <source>
        <dbReference type="ARBA" id="ARBA00023065"/>
    </source>
</evidence>
<evidence type="ECO:0000256" key="3">
    <source>
        <dbReference type="ARBA" id="ARBA00022448"/>
    </source>
</evidence>
<name>A0A9D1LEA4_9FIRM</name>
<comment type="caution">
    <text evidence="9">The sequence shown here is derived from an EMBL/GenBank/DDBJ whole genome shotgun (WGS) entry which is preliminary data.</text>
</comment>
<reference evidence="9" key="1">
    <citation type="submission" date="2020-10" db="EMBL/GenBank/DDBJ databases">
        <authorList>
            <person name="Gilroy R."/>
        </authorList>
    </citation>
    <scope>NUCLEOTIDE SEQUENCE</scope>
    <source>
        <strain evidence="9">ChiGjej1B1-19959</strain>
    </source>
</reference>
<dbReference type="AlphaFoldDB" id="A0A9D1LEA4"/>
<comment type="similarity">
    <text evidence="2">Belongs to the V-ATPase 116 kDa subunit family.</text>
</comment>
<dbReference type="Pfam" id="PF01496">
    <property type="entry name" value="V_ATPase_I"/>
    <property type="match status" value="2"/>
</dbReference>
<feature type="transmembrane region" description="Helical" evidence="8">
    <location>
        <begin position="565"/>
        <end position="586"/>
    </location>
</feature>
<reference evidence="9" key="2">
    <citation type="journal article" date="2021" name="PeerJ">
        <title>Extensive microbial diversity within the chicken gut microbiome revealed by metagenomics and culture.</title>
        <authorList>
            <person name="Gilroy R."/>
            <person name="Ravi A."/>
            <person name="Getino M."/>
            <person name="Pursley I."/>
            <person name="Horton D.L."/>
            <person name="Alikhan N.F."/>
            <person name="Baker D."/>
            <person name="Gharbi K."/>
            <person name="Hall N."/>
            <person name="Watson M."/>
            <person name="Adriaenssens E.M."/>
            <person name="Foster-Nyarko E."/>
            <person name="Jarju S."/>
            <person name="Secka A."/>
            <person name="Antonio M."/>
            <person name="Oren A."/>
            <person name="Chaudhuri R.R."/>
            <person name="La Ragione R."/>
            <person name="Hildebrand F."/>
            <person name="Pallen M.J."/>
        </authorList>
    </citation>
    <scope>NUCLEOTIDE SEQUENCE</scope>
    <source>
        <strain evidence="9">ChiGjej1B1-19959</strain>
    </source>
</reference>
<feature type="transmembrane region" description="Helical" evidence="8">
    <location>
        <begin position="592"/>
        <end position="615"/>
    </location>
</feature>
<evidence type="ECO:0000256" key="7">
    <source>
        <dbReference type="ARBA" id="ARBA00023136"/>
    </source>
</evidence>
<evidence type="ECO:0000256" key="1">
    <source>
        <dbReference type="ARBA" id="ARBA00004141"/>
    </source>
</evidence>
<dbReference type="GO" id="GO:0016471">
    <property type="term" value="C:vacuolar proton-transporting V-type ATPase complex"/>
    <property type="evidence" value="ECO:0007669"/>
    <property type="project" value="TreeGrafter"/>
</dbReference>
<dbReference type="EMBL" id="DVMW01000024">
    <property type="protein sequence ID" value="HIU35502.1"/>
    <property type="molecule type" value="Genomic_DNA"/>
</dbReference>
<evidence type="ECO:0000313" key="9">
    <source>
        <dbReference type="EMBL" id="HIU35502.1"/>
    </source>
</evidence>
<keyword evidence="5 8" id="KW-1133">Transmembrane helix</keyword>
<sequence>MAIERMKLMKISGALEQLPAVSEALCESESFQPDAAAKYISSSMGFLPFADENPYTQKLATLTDFAASLGFPLEVQAASVAATDDADDAYIRAVEARAAELLETRRILTEQKEVCEDGIRKYSHFTGLDLDLDGISACEFVKVRFGHMPKESAERLQTVFKDYPYLLFCPCSEDKTDYWGVYFAPVDRLDEVDGIFAFLLFEPFSVPGAAGTVDEVLAEIRKSIAILDGQLSENKDQLRALWKEEQAHCNQLYTGLLRKDAIFSLRSYALHNERSFMLVGFVPESRVHKVAARLDVLEGVSTEVGEPPKSDKVSVPVEYKKRGPLYRALVAPYRYYIEMYGSPGRSDVDVTPFVAFTYTILFGIMFGDLGQGLVVSLAGLLMWKLKKMELGKILIPCGLSSVVFGFLFGSVFGFEDLLDPVYHAMGLPGKPFSVMDSINTVLLIAIGIGVVLMVAAMLIHVYASLKRKQVGEALFSQNGVAGIVLYLMGVNLASGFMGGPAPVPTGLCAALLGVSAVLVYIKEIPIGLIDRHPDWKPDSIGDFLLQNFFELIEYLLSYLSNTLSFLRVGAYVLVHAGMMMVVFSLAGESENLFVIVLGNILVIVLEGLLTGIQVLRLEYYEMFSRFYEGDGVPFTPISLKKIQKHSN</sequence>
<dbReference type="Proteomes" id="UP000824071">
    <property type="component" value="Unassembled WGS sequence"/>
</dbReference>
<evidence type="ECO:0000256" key="5">
    <source>
        <dbReference type="ARBA" id="ARBA00022989"/>
    </source>
</evidence>
<gene>
    <name evidence="9" type="ORF">IAC53_02705</name>
</gene>
<feature type="transmembrane region" description="Helical" evidence="8">
    <location>
        <begin position="355"/>
        <end position="381"/>
    </location>
</feature>
<dbReference type="GO" id="GO:0033179">
    <property type="term" value="C:proton-transporting V-type ATPase, V0 domain"/>
    <property type="evidence" value="ECO:0007669"/>
    <property type="project" value="InterPro"/>
</dbReference>
<dbReference type="GO" id="GO:0007035">
    <property type="term" value="P:vacuolar acidification"/>
    <property type="evidence" value="ECO:0007669"/>
    <property type="project" value="TreeGrafter"/>
</dbReference>
<accession>A0A9D1LEA4</accession>
<dbReference type="InterPro" id="IPR002490">
    <property type="entry name" value="V-ATPase_116kDa_su"/>
</dbReference>
<dbReference type="PANTHER" id="PTHR11629">
    <property type="entry name" value="VACUOLAR PROTON ATPASES"/>
    <property type="match status" value="1"/>
</dbReference>
<feature type="transmembrane region" description="Helical" evidence="8">
    <location>
        <begin position="503"/>
        <end position="521"/>
    </location>
</feature>
<evidence type="ECO:0000256" key="2">
    <source>
        <dbReference type="ARBA" id="ARBA00009904"/>
    </source>
</evidence>
<keyword evidence="3" id="KW-0813">Transport</keyword>
<feature type="transmembrane region" description="Helical" evidence="8">
    <location>
        <begin position="393"/>
        <end position="414"/>
    </location>
</feature>
<keyword evidence="4 8" id="KW-0812">Transmembrane</keyword>
<evidence type="ECO:0000256" key="4">
    <source>
        <dbReference type="ARBA" id="ARBA00022692"/>
    </source>
</evidence>
<dbReference type="GO" id="GO:0046961">
    <property type="term" value="F:proton-transporting ATPase activity, rotational mechanism"/>
    <property type="evidence" value="ECO:0007669"/>
    <property type="project" value="InterPro"/>
</dbReference>